<reference evidence="2 3" key="1">
    <citation type="submission" date="2024-05" db="EMBL/GenBank/DDBJ databases">
        <authorList>
            <person name="Wallberg A."/>
        </authorList>
    </citation>
    <scope>NUCLEOTIDE SEQUENCE [LARGE SCALE GENOMIC DNA]</scope>
</reference>
<evidence type="ECO:0000256" key="1">
    <source>
        <dbReference type="SAM" id="MobiDB-lite"/>
    </source>
</evidence>
<dbReference type="AlphaFoldDB" id="A0AAV2SW78"/>
<evidence type="ECO:0000313" key="2">
    <source>
        <dbReference type="EMBL" id="CAL4245940.1"/>
    </source>
</evidence>
<feature type="region of interest" description="Disordered" evidence="1">
    <location>
        <begin position="99"/>
        <end position="118"/>
    </location>
</feature>
<accession>A0AAV2SW78</accession>
<name>A0AAV2SW78_MEGNR</name>
<organism evidence="2 3">
    <name type="scientific">Meganyctiphanes norvegica</name>
    <name type="common">Northern krill</name>
    <name type="synonym">Thysanopoda norvegica</name>
    <dbReference type="NCBI Taxonomy" id="48144"/>
    <lineage>
        <taxon>Eukaryota</taxon>
        <taxon>Metazoa</taxon>
        <taxon>Ecdysozoa</taxon>
        <taxon>Arthropoda</taxon>
        <taxon>Crustacea</taxon>
        <taxon>Multicrustacea</taxon>
        <taxon>Malacostraca</taxon>
        <taxon>Eumalacostraca</taxon>
        <taxon>Eucarida</taxon>
        <taxon>Euphausiacea</taxon>
        <taxon>Euphausiidae</taxon>
        <taxon>Meganyctiphanes</taxon>
    </lineage>
</organism>
<evidence type="ECO:0000313" key="3">
    <source>
        <dbReference type="Proteomes" id="UP001497623"/>
    </source>
</evidence>
<feature type="compositionally biased region" description="Basic and acidic residues" evidence="1">
    <location>
        <begin position="100"/>
        <end position="109"/>
    </location>
</feature>
<dbReference type="Proteomes" id="UP001497623">
    <property type="component" value="Unassembled WGS sequence"/>
</dbReference>
<gene>
    <name evidence="2" type="ORF">MNOR_LOCUS41143</name>
</gene>
<protein>
    <submittedName>
        <fullName evidence="2">Uncharacterized protein</fullName>
    </submittedName>
</protein>
<proteinExistence type="predicted"/>
<feature type="non-terminal residue" evidence="2">
    <location>
        <position position="1"/>
    </location>
</feature>
<dbReference type="EMBL" id="CAXKWB010142109">
    <property type="protein sequence ID" value="CAL4245940.1"/>
    <property type="molecule type" value="Genomic_DNA"/>
</dbReference>
<keyword evidence="3" id="KW-1185">Reference proteome</keyword>
<sequence length="253" mass="28889">VSFHTTKKCVKKNSHWELIRGWGTWLEGELEEVLHPSVRDDFIKDFKELLIEYVKKSIPKRQLEAEQQTPKLISMNTLHNVVKATQTDPLPVLVTVETQTEVKEPEPREASSSQSLSATKDVSQTILDTVKLEWPQTSVLTTESSQLYEDSNEIKYIPESIDDEDESYLHIPDEELYSEEVLDPSFSESSDASSFDFEGFPNCTQITVSSIVKRNENLLEKNLVRIICSPVYFILSCYSFSNNSNNISINNNC</sequence>
<comment type="caution">
    <text evidence="2">The sequence shown here is derived from an EMBL/GenBank/DDBJ whole genome shotgun (WGS) entry which is preliminary data.</text>
</comment>